<comment type="caution">
    <text evidence="8">The sequence shown here is derived from an EMBL/GenBank/DDBJ whole genome shotgun (WGS) entry which is preliminary data.</text>
</comment>
<reference evidence="8" key="1">
    <citation type="submission" date="2021-05" db="EMBL/GenBank/DDBJ databases">
        <authorList>
            <person name="Pietrasiak N."/>
            <person name="Ward R."/>
            <person name="Stajich J.E."/>
            <person name="Kurbessoian T."/>
        </authorList>
    </citation>
    <scope>NUCLEOTIDE SEQUENCE</scope>
    <source>
        <strain evidence="8">CPER-KK1</strain>
    </source>
</reference>
<dbReference type="PANTHER" id="PTHR39083:SF1">
    <property type="entry name" value="CYCLIC DI-GMP-BINDING PROTEIN"/>
    <property type="match status" value="1"/>
</dbReference>
<feature type="compositionally biased region" description="Low complexity" evidence="6">
    <location>
        <begin position="90"/>
        <end position="131"/>
    </location>
</feature>
<reference evidence="8" key="2">
    <citation type="journal article" date="2022" name="Microbiol. Resour. Announc.">
        <title>Metagenome Sequencing to Explore Phylogenomics of Terrestrial Cyanobacteria.</title>
        <authorList>
            <person name="Ward R.D."/>
            <person name="Stajich J.E."/>
            <person name="Johansen J.R."/>
            <person name="Huntemann M."/>
            <person name="Clum A."/>
            <person name="Foster B."/>
            <person name="Foster B."/>
            <person name="Roux S."/>
            <person name="Palaniappan K."/>
            <person name="Varghese N."/>
            <person name="Mukherjee S."/>
            <person name="Reddy T.B.K."/>
            <person name="Daum C."/>
            <person name="Copeland A."/>
            <person name="Chen I.A."/>
            <person name="Ivanova N.N."/>
            <person name="Kyrpides N.C."/>
            <person name="Shapiro N."/>
            <person name="Eloe-Fadrosh E.A."/>
            <person name="Pietrasiak N."/>
        </authorList>
    </citation>
    <scope>NUCLEOTIDE SEQUENCE</scope>
    <source>
        <strain evidence="8">CPER-KK1</strain>
    </source>
</reference>
<gene>
    <name evidence="8" type="ORF">KME25_23350</name>
</gene>
<name>A0A951UBX4_9CYAN</name>
<dbReference type="AlphaFoldDB" id="A0A951UBX4"/>
<dbReference type="InterPro" id="IPR018513">
    <property type="entry name" value="Cell_synthase_bac"/>
</dbReference>
<keyword evidence="5 7" id="KW-0472">Membrane</keyword>
<accession>A0A951UBX4</accession>
<feature type="region of interest" description="Disordered" evidence="6">
    <location>
        <begin position="71"/>
        <end position="177"/>
    </location>
</feature>
<feature type="transmembrane region" description="Helical" evidence="7">
    <location>
        <begin position="849"/>
        <end position="871"/>
    </location>
</feature>
<evidence type="ECO:0000313" key="8">
    <source>
        <dbReference type="EMBL" id="MBW4547349.1"/>
    </source>
</evidence>
<evidence type="ECO:0000256" key="4">
    <source>
        <dbReference type="ARBA" id="ARBA00022989"/>
    </source>
</evidence>
<proteinExistence type="predicted"/>
<dbReference type="GO" id="GO:0006011">
    <property type="term" value="P:UDP-alpha-D-glucose metabolic process"/>
    <property type="evidence" value="ECO:0007669"/>
    <property type="project" value="InterPro"/>
</dbReference>
<dbReference type="Gene3D" id="2.60.120.260">
    <property type="entry name" value="Galactose-binding domain-like"/>
    <property type="match status" value="2"/>
</dbReference>
<evidence type="ECO:0000256" key="5">
    <source>
        <dbReference type="ARBA" id="ARBA00023136"/>
    </source>
</evidence>
<dbReference type="PANTHER" id="PTHR39083">
    <property type="entry name" value="CYCLIC DI-GMP-BINDING PROTEIN"/>
    <property type="match status" value="1"/>
</dbReference>
<dbReference type="GO" id="GO:0005886">
    <property type="term" value="C:plasma membrane"/>
    <property type="evidence" value="ECO:0007669"/>
    <property type="project" value="UniProtKB-SubCell"/>
</dbReference>
<evidence type="ECO:0000313" key="9">
    <source>
        <dbReference type="Proteomes" id="UP000753908"/>
    </source>
</evidence>
<evidence type="ECO:0000256" key="3">
    <source>
        <dbReference type="ARBA" id="ARBA00022692"/>
    </source>
</evidence>
<protein>
    <submittedName>
        <fullName evidence="8">Cellulose biosynthesis cyclic di-GMP-binding regulatory protein BcsB</fullName>
    </submittedName>
</protein>
<keyword evidence="3 7" id="KW-0812">Transmembrane</keyword>
<evidence type="ECO:0000256" key="1">
    <source>
        <dbReference type="ARBA" id="ARBA00004162"/>
    </source>
</evidence>
<comment type="subcellular location">
    <subcellularLocation>
        <location evidence="1">Cell membrane</location>
        <topology evidence="1">Single-pass membrane protein</topology>
    </subcellularLocation>
</comment>
<dbReference type="EMBL" id="JAHHIF010000039">
    <property type="protein sequence ID" value="MBW4547349.1"/>
    <property type="molecule type" value="Genomic_DNA"/>
</dbReference>
<evidence type="ECO:0000256" key="7">
    <source>
        <dbReference type="SAM" id="Phobius"/>
    </source>
</evidence>
<feature type="region of interest" description="Disordered" evidence="6">
    <location>
        <begin position="1"/>
        <end position="21"/>
    </location>
</feature>
<keyword evidence="2" id="KW-1003">Cell membrane</keyword>
<organism evidence="8 9">
    <name type="scientific">Symplocastrum torsivum CPER-KK1</name>
    <dbReference type="NCBI Taxonomy" id="450513"/>
    <lineage>
        <taxon>Bacteria</taxon>
        <taxon>Bacillati</taxon>
        <taxon>Cyanobacteriota</taxon>
        <taxon>Cyanophyceae</taxon>
        <taxon>Oscillatoriophycideae</taxon>
        <taxon>Oscillatoriales</taxon>
        <taxon>Microcoleaceae</taxon>
        <taxon>Symplocastrum</taxon>
    </lineage>
</organism>
<dbReference type="Proteomes" id="UP000753908">
    <property type="component" value="Unassembled WGS sequence"/>
</dbReference>
<keyword evidence="4 7" id="KW-1133">Transmembrane helix</keyword>
<sequence>MKRLFPHSQPTTTTANRRQRSPRSAIASLLLWLFLFCGVVVLTLGITTTLVTAQSDGNLKEQEDQFIRDYALPSSPAKPPVYKPRPASPPKQQSPSSPQRQAVPPAQRRTSPAPAPQQRQSAPQQRQNVAPRPAPRSAPPPIADEPAPTRRREPVQETVEDSPSEDTSTAETLPTGQYVLEFNRSPVVGNRFRLQGIYSEARLGFTRPHGWKMQSAKALIRFQHSPSLLANRSNLTVRVNDRSVGSVPLNRKEAEVGSVAFNIPPGVIQDYNDLSVVVQQNTDPQCSDPSDPTLWTEILPDSKLVLGYQSQAVPLSFSGYPYPFFDELSLEPNRIAYLLPKLGEAWLTAAPRLQSALGRLADFRPIETRLVEDIDQVEANERLVIIGTPEDQPGLEDLDLPYSIAGNQILDGNKSPLPDDVGVLMLATAQDGSVPVLVATGNGPVGVAKAAQFLVQPDPSKIGTGQAILVSDLKEVSAPPPRQWPRYLPDKNSFALSDIKTQVNGEPFKDVTVRGSGAPPIEIDFRALPDDRFKRGSSMTLRYSYGPQVNPRTSAVEVLLDDVFIGGARLNSDKGGNRESLKVDLPAELIQPNSKLRVAFRLNPREPAKCGRVTDQQLTGTLHSDTSFNLNRDTFVQLPDLKLLRSGYPFTAPQDLSSTAVVVPDPPSDADLLTLLAISERLGRLSRADSVQLAVYTASTLPPDIRKSHHLVGIGIRENFPFPEVFESGGFRLGSALSRQWSQGSINTWPDSEGLIKQIVSPANRDRVLLALTAQRESGLDQVRQVINKDPWFFQLREDTVLISSNQENPSSYDPDAYKLKFLEDAPSTSRIENATLLSKASRFIQEHWFILPIAVVGIALLLYGISQLYLKRITDKRITDKT</sequence>
<dbReference type="Pfam" id="PF03170">
    <property type="entry name" value="BcsB"/>
    <property type="match status" value="1"/>
</dbReference>
<feature type="compositionally biased region" description="Pro residues" evidence="6">
    <location>
        <begin position="76"/>
        <end position="89"/>
    </location>
</feature>
<feature type="compositionally biased region" description="Pro residues" evidence="6">
    <location>
        <begin position="132"/>
        <end position="143"/>
    </location>
</feature>
<feature type="compositionally biased region" description="Polar residues" evidence="6">
    <location>
        <begin position="165"/>
        <end position="175"/>
    </location>
</feature>
<evidence type="ECO:0000256" key="6">
    <source>
        <dbReference type="SAM" id="MobiDB-lite"/>
    </source>
</evidence>
<evidence type="ECO:0000256" key="2">
    <source>
        <dbReference type="ARBA" id="ARBA00022475"/>
    </source>
</evidence>